<dbReference type="Proteomes" id="UP000051574">
    <property type="component" value="Unassembled WGS sequence"/>
</dbReference>
<dbReference type="InterPro" id="IPR047664">
    <property type="entry name" value="SWEET"/>
</dbReference>
<dbReference type="PANTHER" id="PTHR10791">
    <property type="entry name" value="RAG1-ACTIVATING PROTEIN 1"/>
    <property type="match status" value="1"/>
</dbReference>
<evidence type="ECO:0000256" key="3">
    <source>
        <dbReference type="ARBA" id="ARBA00021741"/>
    </source>
</evidence>
<protein>
    <recommendedName>
        <fullName evidence="3">Sugar transporter SWEET1</fullName>
    </recommendedName>
</protein>
<keyword evidence="5" id="KW-0762">Sugar transport</keyword>
<dbReference type="AlphaFoldDB" id="A0A0T6B5J8"/>
<evidence type="ECO:0000256" key="6">
    <source>
        <dbReference type="ARBA" id="ARBA00022692"/>
    </source>
</evidence>
<keyword evidence="8 10" id="KW-1133">Transmembrane helix</keyword>
<dbReference type="Pfam" id="PF03083">
    <property type="entry name" value="MtN3_slv"/>
    <property type="match status" value="1"/>
</dbReference>
<dbReference type="InterPro" id="IPR004316">
    <property type="entry name" value="SWEET_rpt"/>
</dbReference>
<comment type="similarity">
    <text evidence="2">Belongs to the SWEET sugar transporter family.</text>
</comment>
<dbReference type="Gene3D" id="1.20.1280.290">
    <property type="match status" value="1"/>
</dbReference>
<dbReference type="GO" id="GO:0051119">
    <property type="term" value="F:sugar transmembrane transporter activity"/>
    <property type="evidence" value="ECO:0007669"/>
    <property type="project" value="InterPro"/>
</dbReference>
<evidence type="ECO:0000313" key="11">
    <source>
        <dbReference type="EMBL" id="KRT82626.1"/>
    </source>
</evidence>
<evidence type="ECO:0000256" key="9">
    <source>
        <dbReference type="ARBA" id="ARBA00023136"/>
    </source>
</evidence>
<comment type="caution">
    <text evidence="11">The sequence shown here is derived from an EMBL/GenBank/DDBJ whole genome shotgun (WGS) entry which is preliminary data.</text>
</comment>
<sequence>MEEFSKSLQPYKELVGTVASVITIGQFFSGALICRDIYKKKSTDGISAMPFIGGTVIGILVLKYALMLQDKAMFQVNMAAITLNLMYIICYYTYCSNKWEEVYKPALRGIGLVSALSLYIRWEDPSKIEFRYGLIVTILMLLLMGSPLMEIKEILRMKDASSI</sequence>
<evidence type="ECO:0000256" key="5">
    <source>
        <dbReference type="ARBA" id="ARBA00022597"/>
    </source>
</evidence>
<evidence type="ECO:0000313" key="12">
    <source>
        <dbReference type="Proteomes" id="UP000051574"/>
    </source>
</evidence>
<feature type="transmembrane region" description="Helical" evidence="10">
    <location>
        <begin position="128"/>
        <end position="148"/>
    </location>
</feature>
<dbReference type="OrthoDB" id="409725at2759"/>
<proteinExistence type="inferred from homology"/>
<evidence type="ECO:0000256" key="8">
    <source>
        <dbReference type="ARBA" id="ARBA00022989"/>
    </source>
</evidence>
<evidence type="ECO:0000256" key="10">
    <source>
        <dbReference type="SAM" id="Phobius"/>
    </source>
</evidence>
<evidence type="ECO:0000256" key="7">
    <source>
        <dbReference type="ARBA" id="ARBA00022737"/>
    </source>
</evidence>
<comment type="subcellular location">
    <subcellularLocation>
        <location evidence="1">Endomembrane system</location>
        <topology evidence="1">Multi-pass membrane protein</topology>
    </subcellularLocation>
</comment>
<name>A0A0T6B5J8_9SCAR</name>
<keyword evidence="7" id="KW-0677">Repeat</keyword>
<feature type="non-terminal residue" evidence="11">
    <location>
        <position position="163"/>
    </location>
</feature>
<feature type="transmembrane region" description="Helical" evidence="10">
    <location>
        <begin position="14"/>
        <end position="34"/>
    </location>
</feature>
<gene>
    <name evidence="11" type="ORF">AMK59_4817</name>
</gene>
<dbReference type="GO" id="GO:0016020">
    <property type="term" value="C:membrane"/>
    <property type="evidence" value="ECO:0007669"/>
    <property type="project" value="InterPro"/>
</dbReference>
<keyword evidence="9 10" id="KW-0472">Membrane</keyword>
<feature type="transmembrane region" description="Helical" evidence="10">
    <location>
        <begin position="72"/>
        <end position="94"/>
    </location>
</feature>
<evidence type="ECO:0000256" key="4">
    <source>
        <dbReference type="ARBA" id="ARBA00022448"/>
    </source>
</evidence>
<reference evidence="11 12" key="1">
    <citation type="submission" date="2015-09" db="EMBL/GenBank/DDBJ databases">
        <title>Draft genome of the scarab beetle Oryctes borbonicus.</title>
        <authorList>
            <person name="Meyer J.M."/>
            <person name="Markov G.V."/>
            <person name="Baskaran P."/>
            <person name="Herrmann M."/>
            <person name="Sommer R.J."/>
            <person name="Roedelsperger C."/>
        </authorList>
    </citation>
    <scope>NUCLEOTIDE SEQUENCE [LARGE SCALE GENOMIC DNA]</scope>
    <source>
        <strain evidence="11">OB123</strain>
        <tissue evidence="11">Whole animal</tissue>
    </source>
</reference>
<dbReference type="GO" id="GO:0012505">
    <property type="term" value="C:endomembrane system"/>
    <property type="evidence" value="ECO:0007669"/>
    <property type="project" value="UniProtKB-SubCell"/>
</dbReference>
<dbReference type="EMBL" id="LJIG01009665">
    <property type="protein sequence ID" value="KRT82626.1"/>
    <property type="molecule type" value="Genomic_DNA"/>
</dbReference>
<dbReference type="PANTHER" id="PTHR10791:SF5">
    <property type="entry name" value="SUGAR TRANSPORTER SWEET"/>
    <property type="match status" value="1"/>
</dbReference>
<accession>A0A0T6B5J8</accession>
<organism evidence="11 12">
    <name type="scientific">Oryctes borbonicus</name>
    <dbReference type="NCBI Taxonomy" id="1629725"/>
    <lineage>
        <taxon>Eukaryota</taxon>
        <taxon>Metazoa</taxon>
        <taxon>Ecdysozoa</taxon>
        <taxon>Arthropoda</taxon>
        <taxon>Hexapoda</taxon>
        <taxon>Insecta</taxon>
        <taxon>Pterygota</taxon>
        <taxon>Neoptera</taxon>
        <taxon>Endopterygota</taxon>
        <taxon>Coleoptera</taxon>
        <taxon>Polyphaga</taxon>
        <taxon>Scarabaeiformia</taxon>
        <taxon>Scarabaeidae</taxon>
        <taxon>Dynastinae</taxon>
        <taxon>Oryctes</taxon>
    </lineage>
</organism>
<keyword evidence="4" id="KW-0813">Transport</keyword>
<feature type="transmembrane region" description="Helical" evidence="10">
    <location>
        <begin position="46"/>
        <end position="66"/>
    </location>
</feature>
<evidence type="ECO:0000256" key="2">
    <source>
        <dbReference type="ARBA" id="ARBA00007809"/>
    </source>
</evidence>
<keyword evidence="6 10" id="KW-0812">Transmembrane</keyword>
<evidence type="ECO:0000256" key="1">
    <source>
        <dbReference type="ARBA" id="ARBA00004127"/>
    </source>
</evidence>
<keyword evidence="12" id="KW-1185">Reference proteome</keyword>